<dbReference type="InterPro" id="IPR005170">
    <property type="entry name" value="Transptr-assoc_dom"/>
</dbReference>
<dbReference type="Pfam" id="PF03471">
    <property type="entry name" value="CorC_HlyC"/>
    <property type="match status" value="1"/>
</dbReference>
<name>A0A940MTB6_9RHOB</name>
<evidence type="ECO:0000256" key="4">
    <source>
        <dbReference type="PROSITE-ProRule" id="PRU00703"/>
    </source>
</evidence>
<dbReference type="EMBL" id="JAGISH010000007">
    <property type="protein sequence ID" value="MBP0483612.1"/>
    <property type="molecule type" value="Genomic_DNA"/>
</dbReference>
<evidence type="ECO:0000313" key="8">
    <source>
        <dbReference type="Proteomes" id="UP000675940"/>
    </source>
</evidence>
<dbReference type="PANTHER" id="PTHR22777:SF27">
    <property type="entry name" value="MAGNESIUM AND COBALT EFFLUX PROTEIN CORC"/>
    <property type="match status" value="1"/>
</dbReference>
<dbReference type="InterPro" id="IPR000644">
    <property type="entry name" value="CBS_dom"/>
</dbReference>
<dbReference type="CDD" id="cd04590">
    <property type="entry name" value="CBS_pair_CorC_HlyC_assoc"/>
    <property type="match status" value="1"/>
</dbReference>
<evidence type="ECO:0000256" key="3">
    <source>
        <dbReference type="ARBA" id="ARBA00023122"/>
    </source>
</evidence>
<keyword evidence="3 4" id="KW-0129">CBS domain</keyword>
<comment type="similarity">
    <text evidence="1">Belongs to the UPF0053 family. Hemolysin C subfamily.</text>
</comment>
<dbReference type="InterPro" id="IPR044751">
    <property type="entry name" value="Ion_transp-like_CBS"/>
</dbReference>
<dbReference type="AlphaFoldDB" id="A0A940MTB6"/>
<dbReference type="InterPro" id="IPR016169">
    <property type="entry name" value="FAD-bd_PCMH_sub2"/>
</dbReference>
<evidence type="ECO:0000313" key="7">
    <source>
        <dbReference type="EMBL" id="MBP0483612.1"/>
    </source>
</evidence>
<sequence length="347" mass="37530">MGDNDDSSNAAQGAQTENDQGNSAGDQEGGFLRRLFGWSSKEDDEGEEVARSGAEHSASPAHGMVNLRRMRVEDVAIPKAEIIAVPDTITKDDLVKVFRESGLTRLPVYEGTLDTPVGMAHLKDFALAYGFNGAGARFNLRRMLRPLLYVPPSMPLGVLLTKMQTERRHMALVIDEYGGVDGLVTIEDLIEQVVGEIADEHDTDDDQTWVKERAGCWLALAKTPLDEFEEELGFALTQHDDIDEEEIDTLGGLVFMLAGRVPARGEVIRHPAGVDLEVVDADPRRIKRLRVRLPGTARAQARLEATQAPVPLEVTMPASAPGAAAGQTVSQPAPAPTARAPGKADRA</sequence>
<gene>
    <name evidence="7" type="ORF">J5474_14080</name>
</gene>
<dbReference type="SMART" id="SM01091">
    <property type="entry name" value="CorC_HlyC"/>
    <property type="match status" value="1"/>
</dbReference>
<feature type="compositionally biased region" description="Polar residues" evidence="5">
    <location>
        <begin position="7"/>
        <end position="25"/>
    </location>
</feature>
<protein>
    <submittedName>
        <fullName evidence="7">HlyC/CorC family transporter</fullName>
    </submittedName>
</protein>
<dbReference type="Gene3D" id="3.10.580.10">
    <property type="entry name" value="CBS-domain"/>
    <property type="match status" value="1"/>
</dbReference>
<dbReference type="GO" id="GO:0005886">
    <property type="term" value="C:plasma membrane"/>
    <property type="evidence" value="ECO:0007669"/>
    <property type="project" value="TreeGrafter"/>
</dbReference>
<dbReference type="Pfam" id="PF00571">
    <property type="entry name" value="CBS"/>
    <property type="match status" value="2"/>
</dbReference>
<evidence type="ECO:0000256" key="1">
    <source>
        <dbReference type="ARBA" id="ARBA00006446"/>
    </source>
</evidence>
<reference evidence="7" key="1">
    <citation type="submission" date="2021-03" db="EMBL/GenBank/DDBJ databases">
        <title>Sagittula salina sp. nov. strain M10.9X isolated from the marine waste.</title>
        <authorList>
            <person name="Satari L."/>
            <person name="Molina-Menor E."/>
            <person name="Vidal-Verdu A."/>
            <person name="Pascual J."/>
            <person name="Pereto J."/>
            <person name="Porcar M."/>
        </authorList>
    </citation>
    <scope>NUCLEOTIDE SEQUENCE</scope>
    <source>
        <strain evidence="7">M10.9X</strain>
    </source>
</reference>
<organism evidence="7 8">
    <name type="scientific">Sagittula salina</name>
    <dbReference type="NCBI Taxonomy" id="2820268"/>
    <lineage>
        <taxon>Bacteria</taxon>
        <taxon>Pseudomonadati</taxon>
        <taxon>Pseudomonadota</taxon>
        <taxon>Alphaproteobacteria</taxon>
        <taxon>Rhodobacterales</taxon>
        <taxon>Roseobacteraceae</taxon>
        <taxon>Sagittula</taxon>
    </lineage>
</organism>
<dbReference type="PROSITE" id="PS51371">
    <property type="entry name" value="CBS"/>
    <property type="match status" value="2"/>
</dbReference>
<dbReference type="FunFam" id="3.10.580.10:FF:000002">
    <property type="entry name" value="Magnesium/cobalt efflux protein CorC"/>
    <property type="match status" value="1"/>
</dbReference>
<dbReference type="RefSeq" id="WP_209361604.1">
    <property type="nucleotide sequence ID" value="NZ_JAGISH010000007.1"/>
</dbReference>
<dbReference type="Gene3D" id="3.30.465.10">
    <property type="match status" value="1"/>
</dbReference>
<comment type="caution">
    <text evidence="7">The sequence shown here is derived from an EMBL/GenBank/DDBJ whole genome shotgun (WGS) entry which is preliminary data.</text>
</comment>
<evidence type="ECO:0000256" key="2">
    <source>
        <dbReference type="ARBA" id="ARBA00022737"/>
    </source>
</evidence>
<evidence type="ECO:0000259" key="6">
    <source>
        <dbReference type="PROSITE" id="PS51371"/>
    </source>
</evidence>
<feature type="domain" description="CBS" evidence="6">
    <location>
        <begin position="76"/>
        <end position="137"/>
    </location>
</feature>
<dbReference type="Proteomes" id="UP000675940">
    <property type="component" value="Unassembled WGS sequence"/>
</dbReference>
<dbReference type="PANTHER" id="PTHR22777">
    <property type="entry name" value="HEMOLYSIN-RELATED"/>
    <property type="match status" value="1"/>
</dbReference>
<keyword evidence="2" id="KW-0677">Repeat</keyword>
<dbReference type="InterPro" id="IPR036318">
    <property type="entry name" value="FAD-bd_PCMH-like_sf"/>
</dbReference>
<feature type="region of interest" description="Disordered" evidence="5">
    <location>
        <begin position="317"/>
        <end position="347"/>
    </location>
</feature>
<dbReference type="SUPFAM" id="SSF56176">
    <property type="entry name" value="FAD-binding/transporter-associated domain-like"/>
    <property type="match status" value="1"/>
</dbReference>
<dbReference type="GO" id="GO:0050660">
    <property type="term" value="F:flavin adenine dinucleotide binding"/>
    <property type="evidence" value="ECO:0007669"/>
    <property type="project" value="InterPro"/>
</dbReference>
<proteinExistence type="inferred from homology"/>
<feature type="region of interest" description="Disordered" evidence="5">
    <location>
        <begin position="42"/>
        <end position="62"/>
    </location>
</feature>
<keyword evidence="8" id="KW-1185">Reference proteome</keyword>
<evidence type="ECO:0000256" key="5">
    <source>
        <dbReference type="SAM" id="MobiDB-lite"/>
    </source>
</evidence>
<accession>A0A940MTB6</accession>
<feature type="domain" description="CBS" evidence="6">
    <location>
        <begin position="143"/>
        <end position="200"/>
    </location>
</feature>
<dbReference type="InterPro" id="IPR046342">
    <property type="entry name" value="CBS_dom_sf"/>
</dbReference>
<dbReference type="SMART" id="SM00116">
    <property type="entry name" value="CBS"/>
    <property type="match status" value="2"/>
</dbReference>
<feature type="region of interest" description="Disordered" evidence="5">
    <location>
        <begin position="1"/>
        <end position="29"/>
    </location>
</feature>
<dbReference type="SUPFAM" id="SSF54631">
    <property type="entry name" value="CBS-domain pair"/>
    <property type="match status" value="1"/>
</dbReference>